<feature type="transmembrane region" description="Helical" evidence="2">
    <location>
        <begin position="323"/>
        <end position="344"/>
    </location>
</feature>
<feature type="transmembrane region" description="Helical" evidence="2">
    <location>
        <begin position="447"/>
        <end position="469"/>
    </location>
</feature>
<feature type="compositionally biased region" description="Polar residues" evidence="1">
    <location>
        <begin position="1"/>
        <end position="17"/>
    </location>
</feature>
<evidence type="ECO:0008006" key="5">
    <source>
        <dbReference type="Google" id="ProtNLM"/>
    </source>
</evidence>
<feature type="region of interest" description="Disordered" evidence="1">
    <location>
        <begin position="695"/>
        <end position="716"/>
    </location>
</feature>
<feature type="compositionally biased region" description="Polar residues" evidence="1">
    <location>
        <begin position="695"/>
        <end position="704"/>
    </location>
</feature>
<dbReference type="KEGG" id="ipa:Isop_3553"/>
<feature type="transmembrane region" description="Helical" evidence="2">
    <location>
        <begin position="208"/>
        <end position="227"/>
    </location>
</feature>
<feature type="transmembrane region" description="Helical" evidence="2">
    <location>
        <begin position="38"/>
        <end position="61"/>
    </location>
</feature>
<dbReference type="Gene3D" id="1.25.40.10">
    <property type="entry name" value="Tetratricopeptide repeat domain"/>
    <property type="match status" value="1"/>
</dbReference>
<keyword evidence="2" id="KW-0812">Transmembrane</keyword>
<evidence type="ECO:0000256" key="2">
    <source>
        <dbReference type="SAM" id="Phobius"/>
    </source>
</evidence>
<feature type="transmembrane region" description="Helical" evidence="2">
    <location>
        <begin position="145"/>
        <end position="162"/>
    </location>
</feature>
<dbReference type="HOGENOM" id="CLU_306699_0_0_0"/>
<dbReference type="OrthoDB" id="9786218at2"/>
<dbReference type="EMBL" id="CP002353">
    <property type="protein sequence ID" value="ADV64110.1"/>
    <property type="molecule type" value="Genomic_DNA"/>
</dbReference>
<feature type="transmembrane region" description="Helical" evidence="2">
    <location>
        <begin position="239"/>
        <end position="261"/>
    </location>
</feature>
<proteinExistence type="predicted"/>
<evidence type="ECO:0000256" key="1">
    <source>
        <dbReference type="SAM" id="MobiDB-lite"/>
    </source>
</evidence>
<feature type="compositionally biased region" description="Basic and acidic residues" evidence="1">
    <location>
        <begin position="707"/>
        <end position="716"/>
    </location>
</feature>
<feature type="region of interest" description="Disordered" evidence="1">
    <location>
        <begin position="1"/>
        <end position="28"/>
    </location>
</feature>
<reference key="1">
    <citation type="submission" date="2010-11" db="EMBL/GenBank/DDBJ databases">
        <title>The complete sequence of chromosome of Isophaera pallida ATCC 43644.</title>
        <authorList>
            <consortium name="US DOE Joint Genome Institute (JGI-PGF)"/>
            <person name="Lucas S."/>
            <person name="Copeland A."/>
            <person name="Lapidus A."/>
            <person name="Bruce D."/>
            <person name="Goodwin L."/>
            <person name="Pitluck S."/>
            <person name="Kyrpides N."/>
            <person name="Mavromatis K."/>
            <person name="Pagani I."/>
            <person name="Ivanova N."/>
            <person name="Saunders E."/>
            <person name="Brettin T."/>
            <person name="Detter J.C."/>
            <person name="Han C."/>
            <person name="Tapia R."/>
            <person name="Land M."/>
            <person name="Hauser L."/>
            <person name="Markowitz V."/>
            <person name="Cheng J.-F."/>
            <person name="Hugenholtz P."/>
            <person name="Woyke T."/>
            <person name="Wu D."/>
            <person name="Eisen J.A."/>
        </authorList>
    </citation>
    <scope>NUCLEOTIDE SEQUENCE</scope>
    <source>
        <strain>ATCC 43644</strain>
    </source>
</reference>
<dbReference type="InterPro" id="IPR011990">
    <property type="entry name" value="TPR-like_helical_dom_sf"/>
</dbReference>
<dbReference type="AlphaFoldDB" id="E8QXS3"/>
<dbReference type="STRING" id="575540.Isop_3553"/>
<feature type="transmembrane region" description="Helical" evidence="2">
    <location>
        <begin position="116"/>
        <end position="139"/>
    </location>
</feature>
<dbReference type="eggNOG" id="COG0457">
    <property type="taxonomic scope" value="Bacteria"/>
</dbReference>
<keyword evidence="2" id="KW-1133">Transmembrane helix</keyword>
<accession>E8QXS3</accession>
<protein>
    <recommendedName>
        <fullName evidence="5">Tetratricopeptide repeat protein</fullName>
    </recommendedName>
</protein>
<dbReference type="InParanoid" id="E8QXS3"/>
<feature type="transmembrane region" description="Helical" evidence="2">
    <location>
        <begin position="171"/>
        <end position="188"/>
    </location>
</feature>
<name>E8QXS3_ISOPI</name>
<reference evidence="3 4" key="2">
    <citation type="journal article" date="2011" name="Stand. Genomic Sci.">
        <title>Complete genome sequence of Isosphaera pallida type strain (IS1B).</title>
        <authorList>
            <consortium name="US DOE Joint Genome Institute (JGI-PGF)"/>
            <person name="Goker M."/>
            <person name="Cleland D."/>
            <person name="Saunders E."/>
            <person name="Lapidus A."/>
            <person name="Nolan M."/>
            <person name="Lucas S."/>
            <person name="Hammon N."/>
            <person name="Deshpande S."/>
            <person name="Cheng J.F."/>
            <person name="Tapia R."/>
            <person name="Han C."/>
            <person name="Goodwin L."/>
            <person name="Pitluck S."/>
            <person name="Liolios K."/>
            <person name="Pagani I."/>
            <person name="Ivanova N."/>
            <person name="Mavromatis K."/>
            <person name="Pati A."/>
            <person name="Chen A."/>
            <person name="Palaniappan K."/>
            <person name="Land M."/>
            <person name="Hauser L."/>
            <person name="Chang Y.J."/>
            <person name="Jeffries C.D."/>
            <person name="Detter J.C."/>
            <person name="Beck B."/>
            <person name="Woyke T."/>
            <person name="Bristow J."/>
            <person name="Eisen J.A."/>
            <person name="Markowitz V."/>
            <person name="Hugenholtz P."/>
            <person name="Kyrpides N.C."/>
            <person name="Klenk H.P."/>
        </authorList>
    </citation>
    <scope>NUCLEOTIDE SEQUENCE [LARGE SCALE GENOMIC DNA]</scope>
    <source>
        <strain evidence="4">ATCC 43644 / DSM 9630 / IS1B</strain>
    </source>
</reference>
<keyword evidence="2" id="KW-0472">Membrane</keyword>
<keyword evidence="4" id="KW-1185">Reference proteome</keyword>
<sequence length="965" mass="107915">MSGGSPPTSMTSATSIDSPRRFRPAGHAKTAVGNGASWAIQGVEVALVAAFLALTFLYGCFPVKDTDLWWHLRTGDLIRAEWVIPTTDWYTYNAEGAEWIDLHWGFQILISLGWEVGGIVGLNLAKCLVTVGAVWLLIAARRPEWPRWVMLTAWLPALYMLSGRMYVRPETLTLLWLAAYLAVLFRWRDQPRLMWVLPIVQVAWTNTQGLFALGPFLLAVALMDAALSPGAFAAHRRRWWRDALIVTGLVALACFVNPYGWKGALFPLQLLTTMNDPVFGRHIAELSSIPKLINDAGQGPYPLSGDPVAIAGFLIDRYPNLPFTLQVQIVTILLGAASFALLWWQTLTRRLRAWGRRDAAKLKDKNRKADSRAKAAVGATGRWESLGIQPLRLILFVAFTYLSWKATRNSHQFAAVVGTVTAWNLGQWAGTLLAERPGWRDSLTPRFVALGAILACLGLLVSGTIYRWAGEGRTLGLGEEPMWYPHEAVAFAGAQGMPERFLSFHEGHSALYAYLHGPQRKVDCDARLEVMGPERYSRYVTLKDWITEEAPRWRAELEARRRPAILTDHAMNAATGAVLMTDSDWRCVWFDPIAAVFLHRRDLPRAGVAPVDFAARVFDPSGPHEPTTDPARLALAIGLRNYAGFCKRPGRLDWARPMTVWGSRISRALLDLDPTRIDAWKLLAQFEQLRDESTANLVGSSRSQAPRRPDRPLDPIDDGHSLRAAYALRRALEIAPNDFLSLALLAKLYQDGGLWDAERNVIERLSRLTAINPLQTREIESARARLSELNRLIPNQTPPRWENRDDLERSLERLLASGRAQTAAEWLTQSAPDLTTSWERADLTARLWCRLGNPDQAARIWNAAPDSTPPGLKARRLAMAAFARFDLDMTQAYLNDARASRPDDFETWWLAALVALDRADGPTALNALTHARDLLPADPRQRERTAFPLEAMLSWVAKAVQSVHK</sequence>
<organism evidence="3 4">
    <name type="scientific">Isosphaera pallida (strain ATCC 43644 / DSM 9630 / IS1B)</name>
    <dbReference type="NCBI Taxonomy" id="575540"/>
    <lineage>
        <taxon>Bacteria</taxon>
        <taxon>Pseudomonadati</taxon>
        <taxon>Planctomycetota</taxon>
        <taxon>Planctomycetia</taxon>
        <taxon>Isosphaerales</taxon>
        <taxon>Isosphaeraceae</taxon>
        <taxon>Isosphaera</taxon>
    </lineage>
</organism>
<evidence type="ECO:0000313" key="4">
    <source>
        <dbReference type="Proteomes" id="UP000008631"/>
    </source>
</evidence>
<dbReference type="RefSeq" id="WP_013566398.1">
    <property type="nucleotide sequence ID" value="NC_014962.1"/>
</dbReference>
<dbReference type="Proteomes" id="UP000008631">
    <property type="component" value="Chromosome"/>
</dbReference>
<dbReference type="SUPFAM" id="SSF48452">
    <property type="entry name" value="TPR-like"/>
    <property type="match status" value="1"/>
</dbReference>
<evidence type="ECO:0000313" key="3">
    <source>
        <dbReference type="EMBL" id="ADV64110.1"/>
    </source>
</evidence>
<gene>
    <name evidence="3" type="ordered locus">Isop_3553</name>
</gene>